<evidence type="ECO:0000256" key="4">
    <source>
        <dbReference type="ARBA" id="ARBA00023136"/>
    </source>
</evidence>
<feature type="domain" description="Lipopolysaccharide assembly protein A" evidence="7">
    <location>
        <begin position="23"/>
        <end position="87"/>
    </location>
</feature>
<reference evidence="9" key="1">
    <citation type="submission" date="2023-08" db="EMBL/GenBank/DDBJ databases">
        <title>Rhodospirillaceae gen. nov., a novel taxon isolated from the Yangtze River Yuezi River estuary sludge.</title>
        <authorList>
            <person name="Ruan L."/>
        </authorList>
    </citation>
    <scope>NUCLEOTIDE SEQUENCE [LARGE SCALE GENOMIC DNA]</scope>
    <source>
        <strain evidence="9">R-7</strain>
    </source>
</reference>
<evidence type="ECO:0000256" key="5">
    <source>
        <dbReference type="SAM" id="MobiDB-lite"/>
    </source>
</evidence>
<evidence type="ECO:0000256" key="1">
    <source>
        <dbReference type="ARBA" id="ARBA00022475"/>
    </source>
</evidence>
<dbReference type="RefSeq" id="WP_379956210.1">
    <property type="nucleotide sequence ID" value="NZ_JAUYVI010000004.1"/>
</dbReference>
<keyword evidence="2 6" id="KW-0812">Transmembrane</keyword>
<keyword evidence="4 6" id="KW-0472">Membrane</keyword>
<dbReference type="InterPro" id="IPR010445">
    <property type="entry name" value="LapA_dom"/>
</dbReference>
<feature type="region of interest" description="Disordered" evidence="5">
    <location>
        <begin position="87"/>
        <end position="113"/>
    </location>
</feature>
<organism evidence="8 9">
    <name type="scientific">Dongia sedimenti</name>
    <dbReference type="NCBI Taxonomy" id="3064282"/>
    <lineage>
        <taxon>Bacteria</taxon>
        <taxon>Pseudomonadati</taxon>
        <taxon>Pseudomonadota</taxon>
        <taxon>Alphaproteobacteria</taxon>
        <taxon>Rhodospirillales</taxon>
        <taxon>Dongiaceae</taxon>
        <taxon>Dongia</taxon>
    </lineage>
</organism>
<dbReference type="Proteomes" id="UP001230156">
    <property type="component" value="Unassembled WGS sequence"/>
</dbReference>
<feature type="transmembrane region" description="Helical" evidence="6">
    <location>
        <begin position="44"/>
        <end position="64"/>
    </location>
</feature>
<evidence type="ECO:0000256" key="2">
    <source>
        <dbReference type="ARBA" id="ARBA00022692"/>
    </source>
</evidence>
<accession>A0ABU0YP03</accession>
<proteinExistence type="predicted"/>
<name>A0ABU0YP03_9PROT</name>
<keyword evidence="9" id="KW-1185">Reference proteome</keyword>
<dbReference type="Pfam" id="PF06305">
    <property type="entry name" value="LapA_dom"/>
    <property type="match status" value="1"/>
</dbReference>
<gene>
    <name evidence="8" type="ORF">Q8A70_13665</name>
</gene>
<keyword evidence="3 6" id="KW-1133">Transmembrane helix</keyword>
<sequence>MRRFAWIVTLPLIAIVALFAVDNRQAIELDLWPLPWALPPVPLFLLTLLLVLFGFLLGVLVMWFTGAQQRRHHRQTRRELDEAKLELHTLRRQPPQPRGTALATTQTRLPPAA</sequence>
<evidence type="ECO:0000256" key="3">
    <source>
        <dbReference type="ARBA" id="ARBA00022989"/>
    </source>
</evidence>
<protein>
    <submittedName>
        <fullName evidence="8">Lipopolysaccharide assembly protein LapA domain-containing protein</fullName>
    </submittedName>
</protein>
<feature type="compositionally biased region" description="Polar residues" evidence="5">
    <location>
        <begin position="102"/>
        <end position="113"/>
    </location>
</feature>
<comment type="caution">
    <text evidence="8">The sequence shown here is derived from an EMBL/GenBank/DDBJ whole genome shotgun (WGS) entry which is preliminary data.</text>
</comment>
<keyword evidence="1" id="KW-1003">Cell membrane</keyword>
<evidence type="ECO:0000313" key="8">
    <source>
        <dbReference type="EMBL" id="MDQ7248726.1"/>
    </source>
</evidence>
<evidence type="ECO:0000313" key="9">
    <source>
        <dbReference type="Proteomes" id="UP001230156"/>
    </source>
</evidence>
<evidence type="ECO:0000259" key="7">
    <source>
        <dbReference type="Pfam" id="PF06305"/>
    </source>
</evidence>
<evidence type="ECO:0000256" key="6">
    <source>
        <dbReference type="SAM" id="Phobius"/>
    </source>
</evidence>
<dbReference type="EMBL" id="JAUYVI010000004">
    <property type="protein sequence ID" value="MDQ7248726.1"/>
    <property type="molecule type" value="Genomic_DNA"/>
</dbReference>